<dbReference type="EMBL" id="BKCP01001114">
    <property type="protein sequence ID" value="GER26691.1"/>
    <property type="molecule type" value="Genomic_DNA"/>
</dbReference>
<dbReference type="AlphaFoldDB" id="A0A5A7P2B3"/>
<sequence>MDAVPEYKNKRSMLNVIGPQLNDKIMEFLMDEGVAFQEDYQTNGKWNPRNHERSALRRRREHLSVAKKLLDYNIDKQPTTSGEAFNFAESIKNELQRMLLPALIKVRTSLNKFRWQFVHNKIETLLMQATAFSVAHISDRLSEIECLA</sequence>
<evidence type="ECO:0000313" key="1">
    <source>
        <dbReference type="EMBL" id="GER26691.1"/>
    </source>
</evidence>
<dbReference type="Proteomes" id="UP000325081">
    <property type="component" value="Unassembled WGS sequence"/>
</dbReference>
<organism evidence="1 2">
    <name type="scientific">Striga asiatica</name>
    <name type="common">Asiatic witchweed</name>
    <name type="synonym">Buchnera asiatica</name>
    <dbReference type="NCBI Taxonomy" id="4170"/>
    <lineage>
        <taxon>Eukaryota</taxon>
        <taxon>Viridiplantae</taxon>
        <taxon>Streptophyta</taxon>
        <taxon>Embryophyta</taxon>
        <taxon>Tracheophyta</taxon>
        <taxon>Spermatophyta</taxon>
        <taxon>Magnoliopsida</taxon>
        <taxon>eudicotyledons</taxon>
        <taxon>Gunneridae</taxon>
        <taxon>Pentapetalae</taxon>
        <taxon>asterids</taxon>
        <taxon>lamiids</taxon>
        <taxon>Lamiales</taxon>
        <taxon>Orobanchaceae</taxon>
        <taxon>Buchnereae</taxon>
        <taxon>Striga</taxon>
    </lineage>
</organism>
<proteinExistence type="predicted"/>
<dbReference type="GO" id="GO:0003677">
    <property type="term" value="F:DNA binding"/>
    <property type="evidence" value="ECO:0007669"/>
    <property type="project" value="UniProtKB-KW"/>
</dbReference>
<keyword evidence="1" id="KW-0238">DNA-binding</keyword>
<comment type="caution">
    <text evidence="1">The sequence shown here is derived from an EMBL/GenBank/DDBJ whole genome shotgun (WGS) entry which is preliminary data.</text>
</comment>
<accession>A0A5A7P2B3</accession>
<protein>
    <submittedName>
        <fullName evidence="1">Basic helix-loop-helix (BHLH) DNA-bindingsuperfamily protein</fullName>
    </submittedName>
</protein>
<keyword evidence="2" id="KW-1185">Reference proteome</keyword>
<gene>
    <name evidence="1" type="ORF">STAS_02349</name>
</gene>
<reference evidence="2" key="1">
    <citation type="journal article" date="2019" name="Curr. Biol.">
        <title>Genome Sequence of Striga asiatica Provides Insight into the Evolution of Plant Parasitism.</title>
        <authorList>
            <person name="Yoshida S."/>
            <person name="Kim S."/>
            <person name="Wafula E.K."/>
            <person name="Tanskanen J."/>
            <person name="Kim Y.M."/>
            <person name="Honaas L."/>
            <person name="Yang Z."/>
            <person name="Spallek T."/>
            <person name="Conn C.E."/>
            <person name="Ichihashi Y."/>
            <person name="Cheong K."/>
            <person name="Cui S."/>
            <person name="Der J.P."/>
            <person name="Gundlach H."/>
            <person name="Jiao Y."/>
            <person name="Hori C."/>
            <person name="Ishida J.K."/>
            <person name="Kasahara H."/>
            <person name="Kiba T."/>
            <person name="Kim M.S."/>
            <person name="Koo N."/>
            <person name="Laohavisit A."/>
            <person name="Lee Y.H."/>
            <person name="Lumba S."/>
            <person name="McCourt P."/>
            <person name="Mortimer J.C."/>
            <person name="Mutuku J.M."/>
            <person name="Nomura T."/>
            <person name="Sasaki-Sekimoto Y."/>
            <person name="Seto Y."/>
            <person name="Wang Y."/>
            <person name="Wakatake T."/>
            <person name="Sakakibara H."/>
            <person name="Demura T."/>
            <person name="Yamaguchi S."/>
            <person name="Yoneyama K."/>
            <person name="Manabe R.I."/>
            <person name="Nelson D.C."/>
            <person name="Schulman A.H."/>
            <person name="Timko M.P."/>
            <person name="dePamphilis C.W."/>
            <person name="Choi D."/>
            <person name="Shirasu K."/>
        </authorList>
    </citation>
    <scope>NUCLEOTIDE SEQUENCE [LARGE SCALE GENOMIC DNA]</scope>
    <source>
        <strain evidence="2">cv. UVA1</strain>
    </source>
</reference>
<evidence type="ECO:0000313" key="2">
    <source>
        <dbReference type="Proteomes" id="UP000325081"/>
    </source>
</evidence>
<name>A0A5A7P2B3_STRAF</name>